<dbReference type="Pfam" id="PF03368">
    <property type="entry name" value="Dicer_dimer"/>
    <property type="match status" value="1"/>
</dbReference>
<dbReference type="SUPFAM" id="SSF69065">
    <property type="entry name" value="RNase III domain-like"/>
    <property type="match status" value="2"/>
</dbReference>
<feature type="compositionally biased region" description="Basic and acidic residues" evidence="6">
    <location>
        <begin position="953"/>
        <end position="970"/>
    </location>
</feature>
<dbReference type="Proteomes" id="UP000308652">
    <property type="component" value="Unassembled WGS sequence"/>
</dbReference>
<name>A0A5C3MDW3_9AGAR</name>
<dbReference type="SUPFAM" id="SSF52540">
    <property type="entry name" value="P-loop containing nucleoside triphosphate hydrolases"/>
    <property type="match status" value="1"/>
</dbReference>
<feature type="domain" description="RNase III" evidence="7">
    <location>
        <begin position="1091"/>
        <end position="1247"/>
    </location>
</feature>
<evidence type="ECO:0000256" key="1">
    <source>
        <dbReference type="ARBA" id="ARBA00022737"/>
    </source>
</evidence>
<keyword evidence="1" id="KW-0677">Repeat</keyword>
<feature type="region of interest" description="Disordered" evidence="6">
    <location>
        <begin position="928"/>
        <end position="1023"/>
    </location>
</feature>
<feature type="compositionally biased region" description="Basic residues" evidence="6">
    <location>
        <begin position="1005"/>
        <end position="1016"/>
    </location>
</feature>
<dbReference type="EMBL" id="ML213591">
    <property type="protein sequence ID" value="TFK43619.1"/>
    <property type="molecule type" value="Genomic_DNA"/>
</dbReference>
<dbReference type="GO" id="GO:0005737">
    <property type="term" value="C:cytoplasm"/>
    <property type="evidence" value="ECO:0007669"/>
    <property type="project" value="TreeGrafter"/>
</dbReference>
<dbReference type="PANTHER" id="PTHR14950">
    <property type="entry name" value="DICER-RELATED"/>
    <property type="match status" value="1"/>
</dbReference>
<dbReference type="Gene3D" id="3.40.50.300">
    <property type="entry name" value="P-loop containing nucleotide triphosphate hydrolases"/>
    <property type="match status" value="2"/>
</dbReference>
<dbReference type="InterPro" id="IPR001650">
    <property type="entry name" value="Helicase_C-like"/>
</dbReference>
<dbReference type="GO" id="GO:0005524">
    <property type="term" value="F:ATP binding"/>
    <property type="evidence" value="ECO:0007669"/>
    <property type="project" value="UniProtKB-KW"/>
</dbReference>
<feature type="region of interest" description="Disordered" evidence="6">
    <location>
        <begin position="384"/>
        <end position="403"/>
    </location>
</feature>
<reference evidence="8 9" key="1">
    <citation type="journal article" date="2019" name="Nat. Ecol. Evol.">
        <title>Megaphylogeny resolves global patterns of mushroom evolution.</title>
        <authorList>
            <person name="Varga T."/>
            <person name="Krizsan K."/>
            <person name="Foldi C."/>
            <person name="Dima B."/>
            <person name="Sanchez-Garcia M."/>
            <person name="Sanchez-Ramirez S."/>
            <person name="Szollosi G.J."/>
            <person name="Szarkandi J.G."/>
            <person name="Papp V."/>
            <person name="Albert L."/>
            <person name="Andreopoulos W."/>
            <person name="Angelini C."/>
            <person name="Antonin V."/>
            <person name="Barry K.W."/>
            <person name="Bougher N.L."/>
            <person name="Buchanan P."/>
            <person name="Buyck B."/>
            <person name="Bense V."/>
            <person name="Catcheside P."/>
            <person name="Chovatia M."/>
            <person name="Cooper J."/>
            <person name="Damon W."/>
            <person name="Desjardin D."/>
            <person name="Finy P."/>
            <person name="Geml J."/>
            <person name="Haridas S."/>
            <person name="Hughes K."/>
            <person name="Justo A."/>
            <person name="Karasinski D."/>
            <person name="Kautmanova I."/>
            <person name="Kiss B."/>
            <person name="Kocsube S."/>
            <person name="Kotiranta H."/>
            <person name="LaButti K.M."/>
            <person name="Lechner B.E."/>
            <person name="Liimatainen K."/>
            <person name="Lipzen A."/>
            <person name="Lukacs Z."/>
            <person name="Mihaltcheva S."/>
            <person name="Morgado L.N."/>
            <person name="Niskanen T."/>
            <person name="Noordeloos M.E."/>
            <person name="Ohm R.A."/>
            <person name="Ortiz-Santana B."/>
            <person name="Ovrebo C."/>
            <person name="Racz N."/>
            <person name="Riley R."/>
            <person name="Savchenko A."/>
            <person name="Shiryaev A."/>
            <person name="Soop K."/>
            <person name="Spirin V."/>
            <person name="Szebenyi C."/>
            <person name="Tomsovsky M."/>
            <person name="Tulloss R.E."/>
            <person name="Uehling J."/>
            <person name="Grigoriev I.V."/>
            <person name="Vagvolgyi C."/>
            <person name="Papp T."/>
            <person name="Martin F.M."/>
            <person name="Miettinen O."/>
            <person name="Hibbett D.S."/>
            <person name="Nagy L.G."/>
        </authorList>
    </citation>
    <scope>NUCLEOTIDE SEQUENCE [LARGE SCALE GENOMIC DNA]</scope>
    <source>
        <strain evidence="8 9">CBS 166.37</strain>
    </source>
</reference>
<keyword evidence="5" id="KW-0067">ATP-binding</keyword>
<dbReference type="Gene3D" id="2.170.260.10">
    <property type="entry name" value="paz domain"/>
    <property type="match status" value="1"/>
</dbReference>
<keyword evidence="4" id="KW-0347">Helicase</keyword>
<dbReference type="InterPro" id="IPR038248">
    <property type="entry name" value="Dicer_dimer_sf"/>
</dbReference>
<dbReference type="Pfam" id="PF00271">
    <property type="entry name" value="Helicase_C"/>
    <property type="match status" value="1"/>
</dbReference>
<dbReference type="GO" id="GO:0004386">
    <property type="term" value="F:helicase activity"/>
    <property type="evidence" value="ECO:0007669"/>
    <property type="project" value="UniProtKB-KW"/>
</dbReference>
<dbReference type="InterPro" id="IPR005034">
    <property type="entry name" value="Dicer_dimerisation"/>
</dbReference>
<evidence type="ECO:0000313" key="8">
    <source>
        <dbReference type="EMBL" id="TFK43619.1"/>
    </source>
</evidence>
<dbReference type="Gene3D" id="3.30.160.380">
    <property type="entry name" value="Dicer dimerisation domain"/>
    <property type="match status" value="1"/>
</dbReference>
<evidence type="ECO:0000259" key="7">
    <source>
        <dbReference type="PROSITE" id="PS50142"/>
    </source>
</evidence>
<evidence type="ECO:0000256" key="2">
    <source>
        <dbReference type="ARBA" id="ARBA00022741"/>
    </source>
</evidence>
<evidence type="ECO:0000256" key="3">
    <source>
        <dbReference type="ARBA" id="ARBA00022801"/>
    </source>
</evidence>
<evidence type="ECO:0000256" key="5">
    <source>
        <dbReference type="ARBA" id="ARBA00022840"/>
    </source>
</evidence>
<dbReference type="PROSITE" id="PS50142">
    <property type="entry name" value="RNASE_3_2"/>
    <property type="match status" value="2"/>
</dbReference>
<evidence type="ECO:0000313" key="9">
    <source>
        <dbReference type="Proteomes" id="UP000308652"/>
    </source>
</evidence>
<dbReference type="GO" id="GO:0004525">
    <property type="term" value="F:ribonuclease III activity"/>
    <property type="evidence" value="ECO:0007669"/>
    <property type="project" value="InterPro"/>
</dbReference>
<feature type="compositionally biased region" description="Acidic residues" evidence="6">
    <location>
        <begin position="390"/>
        <end position="401"/>
    </location>
</feature>
<dbReference type="SUPFAM" id="SSF54768">
    <property type="entry name" value="dsRNA-binding domain-like"/>
    <property type="match status" value="1"/>
</dbReference>
<gene>
    <name evidence="8" type="ORF">BDQ12DRAFT_595759</name>
</gene>
<dbReference type="Gene3D" id="1.10.1520.10">
    <property type="entry name" value="Ribonuclease III domain"/>
    <property type="match status" value="2"/>
</dbReference>
<protein>
    <recommendedName>
        <fullName evidence="7">RNase III domain-containing protein</fullName>
    </recommendedName>
</protein>
<dbReference type="GO" id="GO:0005634">
    <property type="term" value="C:nucleus"/>
    <property type="evidence" value="ECO:0007669"/>
    <property type="project" value="TreeGrafter"/>
</dbReference>
<keyword evidence="3" id="KW-0378">Hydrolase</keyword>
<dbReference type="GO" id="GO:0030422">
    <property type="term" value="P:siRNA processing"/>
    <property type="evidence" value="ECO:0007669"/>
    <property type="project" value="TreeGrafter"/>
</dbReference>
<proteinExistence type="predicted"/>
<dbReference type="InterPro" id="IPR000999">
    <property type="entry name" value="RNase_III_dom"/>
</dbReference>
<organism evidence="8 9">
    <name type="scientific">Crucibulum laeve</name>
    <dbReference type="NCBI Taxonomy" id="68775"/>
    <lineage>
        <taxon>Eukaryota</taxon>
        <taxon>Fungi</taxon>
        <taxon>Dikarya</taxon>
        <taxon>Basidiomycota</taxon>
        <taxon>Agaricomycotina</taxon>
        <taxon>Agaricomycetes</taxon>
        <taxon>Agaricomycetidae</taxon>
        <taxon>Agaricales</taxon>
        <taxon>Agaricineae</taxon>
        <taxon>Nidulariaceae</taxon>
        <taxon>Crucibulum</taxon>
    </lineage>
</organism>
<dbReference type="SMART" id="SM00535">
    <property type="entry name" value="RIBOc"/>
    <property type="match status" value="2"/>
</dbReference>
<dbReference type="Pfam" id="PF00636">
    <property type="entry name" value="Ribonuclease_3"/>
    <property type="match status" value="2"/>
</dbReference>
<sequence>MSQIHSLIISDVQYIKDHDSHQSIPIVQIMNDFYRSTEPVLRPRVFGLACPPPHRWTQFDSKMLKLESVLHSQVFGVSAAKRAEILALPDRPTEMVILYEPPQLVGTRLYKQLQYLDPTESIFPRQFKAARYVLAELGPCASDLVWRRALDKMDSRTLSKYDEKEEDRDEDEDELVVSVANQKFRIRSFVKDWPFTMPNWDISSRGFNVSPKFLKLLEVLQTYEPSAEDFRGIIFVQRRCVAIALIELLRAMNDSLRFLRPCILAGHGDFSGADYQQEVFQKFASGTCNLLIATKAIEDSDVPKASTVIRFNLFESQVSHAYMHARTRGRESHLIHMAEAANDSHRRILSRNTRMDAEMSKWIEALCASPQSAIPPCTLKETVNSYHSDSEDENDGQEEDFIKDPTTSGRIYLQDATTVLYRFAASSGNVASKNQILFSFEDIQQDIYQRLYTCRILLPGSPIDGVCGKPSTLLSETRRSAAFNACRKLVAAGHLDYRLFPIPAYMFAQHQYESRAVFPDDEEPGNMERITGTNSYPRKKPDFWDNIIKAKTTSNTLYPTAMYIVAADNQLKPHAPMLILTRQPLPELPSFNLFFSGARVATNFERCEPFEVDDARINQLHQYTLRICRAIMNKPFVCSPSEMLYFFAPLLVNWMPSKEPPFQYPSVVHQIPWNLISDGVENWAVPIKSLSPNDLANDLRDGIVQDRMVEFTRRYEFVTVRTDLTPSSKPDDSKREANYNSLVDFCSAMRKEFEGLENDDQPILEVERVPAVINYLKPTSDPLTPSSKFPAKYLIPELCAKFTVPASTMRTALLLPSVMRRIDDLLLVKEMNAKFFDHSMREALLHVAICTPSLGVEYNYERLELLGDAFLKYLSSIYVFVTYPTHTEGALHVARRRIISNKSLLGNSLRVGLPAYIQSRASPVKNWLPPNFRAYTPPRDSKAKEADDDNEVEKDVLDQTDARSSVHKDDADDSTTAIQTVNIVPREQSRKGSVTEQPDFATGSTKRKRKSKRKRPSKEDDMNQWLGDKAIADVSEAIIGAAYISGGRDIALQVTKALTIPISNIDRWSDFGRKVLTPPPAITAKMKAGSIEAVETIIGHKFERQHLLAQAMTHSSIQGFETTSYERLEFIGDAVLDFLVIRYIFDRHQQLSPGGLTLLKAAMVSNSALAAVCVWSRLHDHLLFESYSLACGIHTYSEKIKAKEAEEYATAEKEGRSPGQYWTDIDAPKVLSDVIESILGALYISDNFSPVGAEAFFDNVLKPFYDKHITLKTLSHHPTKVLLELLQAEGCQVFEISKEVGIDQIARCEVLVHDIVLACGEDTTIAHAARRASLAALDALEGDSDFMTRTCDCRTQGKKGKHTKALEQAFSELVKD</sequence>
<accession>A0A5C3MDW3</accession>
<dbReference type="PANTHER" id="PTHR14950:SF37">
    <property type="entry name" value="ENDORIBONUCLEASE DICER"/>
    <property type="match status" value="1"/>
</dbReference>
<dbReference type="OrthoDB" id="416741at2759"/>
<dbReference type="InterPro" id="IPR027417">
    <property type="entry name" value="P-loop_NTPase"/>
</dbReference>
<evidence type="ECO:0000256" key="6">
    <source>
        <dbReference type="SAM" id="MobiDB-lite"/>
    </source>
</evidence>
<feature type="domain" description="RNase III" evidence="7">
    <location>
        <begin position="827"/>
        <end position="1047"/>
    </location>
</feature>
<dbReference type="CDD" id="cd00593">
    <property type="entry name" value="RIBOc"/>
    <property type="match status" value="2"/>
</dbReference>
<keyword evidence="2" id="KW-0547">Nucleotide-binding</keyword>
<dbReference type="STRING" id="68775.A0A5C3MDW3"/>
<dbReference type="GO" id="GO:0003723">
    <property type="term" value="F:RNA binding"/>
    <property type="evidence" value="ECO:0007669"/>
    <property type="project" value="TreeGrafter"/>
</dbReference>
<dbReference type="InterPro" id="IPR036389">
    <property type="entry name" value="RNase_III_sf"/>
</dbReference>
<evidence type="ECO:0000256" key="4">
    <source>
        <dbReference type="ARBA" id="ARBA00022806"/>
    </source>
</evidence>
<keyword evidence="9" id="KW-1185">Reference proteome</keyword>